<accession>A0A4C1XM62</accession>
<evidence type="ECO:0000313" key="2">
    <source>
        <dbReference type="EMBL" id="GBP64223.1"/>
    </source>
</evidence>
<keyword evidence="3" id="KW-1185">Reference proteome</keyword>
<reference evidence="2 3" key="1">
    <citation type="journal article" date="2019" name="Commun. Biol.">
        <title>The bagworm genome reveals a unique fibroin gene that provides high tensile strength.</title>
        <authorList>
            <person name="Kono N."/>
            <person name="Nakamura H."/>
            <person name="Ohtoshi R."/>
            <person name="Tomita M."/>
            <person name="Numata K."/>
            <person name="Arakawa K."/>
        </authorList>
    </citation>
    <scope>NUCLEOTIDE SEQUENCE [LARGE SCALE GENOMIC DNA]</scope>
</reference>
<comment type="caution">
    <text evidence="2">The sequence shown here is derived from an EMBL/GenBank/DDBJ whole genome shotgun (WGS) entry which is preliminary data.</text>
</comment>
<evidence type="ECO:0000256" key="1">
    <source>
        <dbReference type="SAM" id="MobiDB-lite"/>
    </source>
</evidence>
<dbReference type="AlphaFoldDB" id="A0A4C1XM62"/>
<dbReference type="EMBL" id="BGZK01000891">
    <property type="protein sequence ID" value="GBP64223.1"/>
    <property type="molecule type" value="Genomic_DNA"/>
</dbReference>
<feature type="compositionally biased region" description="Basic and acidic residues" evidence="1">
    <location>
        <begin position="141"/>
        <end position="159"/>
    </location>
</feature>
<dbReference type="Proteomes" id="UP000299102">
    <property type="component" value="Unassembled WGS sequence"/>
</dbReference>
<gene>
    <name evidence="2" type="ORF">EVAR_38710_1</name>
</gene>
<evidence type="ECO:0000313" key="3">
    <source>
        <dbReference type="Proteomes" id="UP000299102"/>
    </source>
</evidence>
<feature type="region of interest" description="Disordered" evidence="1">
    <location>
        <begin position="133"/>
        <end position="169"/>
    </location>
</feature>
<organism evidence="2 3">
    <name type="scientific">Eumeta variegata</name>
    <name type="common">Bagworm moth</name>
    <name type="synonym">Eumeta japonica</name>
    <dbReference type="NCBI Taxonomy" id="151549"/>
    <lineage>
        <taxon>Eukaryota</taxon>
        <taxon>Metazoa</taxon>
        <taxon>Ecdysozoa</taxon>
        <taxon>Arthropoda</taxon>
        <taxon>Hexapoda</taxon>
        <taxon>Insecta</taxon>
        <taxon>Pterygota</taxon>
        <taxon>Neoptera</taxon>
        <taxon>Endopterygota</taxon>
        <taxon>Lepidoptera</taxon>
        <taxon>Glossata</taxon>
        <taxon>Ditrysia</taxon>
        <taxon>Tineoidea</taxon>
        <taxon>Psychidae</taxon>
        <taxon>Oiketicinae</taxon>
        <taxon>Eumeta</taxon>
    </lineage>
</organism>
<protein>
    <submittedName>
        <fullName evidence="2">Uncharacterized protein</fullName>
    </submittedName>
</protein>
<proteinExistence type="predicted"/>
<sequence>MWYKFTVATCRCTTLNETRKRRENHGYFDLLVVRKQHAKSDQALHVYIDILGADKQASCRNKISSREKIRLREEREWSGQLELSLTRRNVTAETAPSRGYSQERDRNLKIHMRESRLKLGQLKKNRVGIEYENGNANGKGIETELQSRSRSGLRLERRRATGLNSQAPS</sequence>
<name>A0A4C1XM62_EUMVA</name>